<keyword evidence="1" id="KW-0830">Ubiquinone</keyword>
<evidence type="ECO:0000313" key="4">
    <source>
        <dbReference type="Proteomes" id="UP000256899"/>
    </source>
</evidence>
<dbReference type="NCBIfam" id="NF007985">
    <property type="entry name" value="PRK10713.1"/>
    <property type="match status" value="1"/>
</dbReference>
<dbReference type="Gene3D" id="3.10.20.30">
    <property type="match status" value="1"/>
</dbReference>
<evidence type="ECO:0000259" key="2">
    <source>
        <dbReference type="PROSITE" id="PS51085"/>
    </source>
</evidence>
<feature type="domain" description="2Fe-2S ferredoxin-type" evidence="2">
    <location>
        <begin position="9"/>
        <end position="93"/>
    </location>
</feature>
<dbReference type="EMBL" id="QUOT01000001">
    <property type="protein sequence ID" value="REL29762.1"/>
    <property type="molecule type" value="Genomic_DNA"/>
</dbReference>
<name>A0A3E0U156_9GAMM</name>
<proteinExistence type="predicted"/>
<dbReference type="InterPro" id="IPR001041">
    <property type="entry name" value="2Fe-2S_ferredoxin-type"/>
</dbReference>
<dbReference type="InterPro" id="IPR006058">
    <property type="entry name" value="2Fe2S_fd_BS"/>
</dbReference>
<dbReference type="AlphaFoldDB" id="A0A3E0U156"/>
<dbReference type="InterPro" id="IPR036010">
    <property type="entry name" value="2Fe-2S_ferredoxin-like_sf"/>
</dbReference>
<reference evidence="4" key="1">
    <citation type="submission" date="2018-08" db="EMBL/GenBank/DDBJ databases">
        <title>Thalassotalea euphylliae genome.</title>
        <authorList>
            <person name="Summers S."/>
            <person name="Rice S.A."/>
            <person name="Freckelton M.L."/>
            <person name="Nedved B.T."/>
            <person name="Hadfield M.G."/>
        </authorList>
    </citation>
    <scope>NUCLEOTIDE SEQUENCE [LARGE SCALE GENOMIC DNA]</scope>
    <source>
        <strain evidence="4">H3</strain>
    </source>
</reference>
<evidence type="ECO:0000256" key="1">
    <source>
        <dbReference type="ARBA" id="ARBA00023075"/>
    </source>
</evidence>
<dbReference type="Proteomes" id="UP000256899">
    <property type="component" value="Unassembled WGS sequence"/>
</dbReference>
<sequence length="93" mass="10315">MTESDTNDSSHKVIANGQEVIFTDKQPDLLVCLEEANIEVHYHCRDGFCGACRVKLDKGQIRYPQGEPLAFISEGEILPCCCVPTSDIELTID</sequence>
<organism evidence="3 4">
    <name type="scientific">Thalassotalea euphylliae</name>
    <dbReference type="NCBI Taxonomy" id="1655234"/>
    <lineage>
        <taxon>Bacteria</taxon>
        <taxon>Pseudomonadati</taxon>
        <taxon>Pseudomonadota</taxon>
        <taxon>Gammaproteobacteria</taxon>
        <taxon>Alteromonadales</taxon>
        <taxon>Colwelliaceae</taxon>
        <taxon>Thalassotalea</taxon>
    </lineage>
</organism>
<dbReference type="SUPFAM" id="SSF54292">
    <property type="entry name" value="2Fe-2S ferredoxin-like"/>
    <property type="match status" value="1"/>
</dbReference>
<dbReference type="PROSITE" id="PS51085">
    <property type="entry name" value="2FE2S_FER_2"/>
    <property type="match status" value="1"/>
</dbReference>
<dbReference type="RefSeq" id="WP_116013761.1">
    <property type="nucleotide sequence ID" value="NZ_QUOT01000001.1"/>
</dbReference>
<protein>
    <submittedName>
        <fullName evidence="3">2Fe-2S ferredoxin-like protein</fullName>
    </submittedName>
</protein>
<dbReference type="GO" id="GO:0051537">
    <property type="term" value="F:2 iron, 2 sulfur cluster binding"/>
    <property type="evidence" value="ECO:0007669"/>
    <property type="project" value="InterPro"/>
</dbReference>
<dbReference type="Pfam" id="PF00111">
    <property type="entry name" value="Fer2"/>
    <property type="match status" value="1"/>
</dbReference>
<accession>A0A3E0U156</accession>
<evidence type="ECO:0000313" key="3">
    <source>
        <dbReference type="EMBL" id="REL29762.1"/>
    </source>
</evidence>
<keyword evidence="4" id="KW-1185">Reference proteome</keyword>
<dbReference type="InterPro" id="IPR012675">
    <property type="entry name" value="Beta-grasp_dom_sf"/>
</dbReference>
<dbReference type="PROSITE" id="PS00197">
    <property type="entry name" value="2FE2S_FER_1"/>
    <property type="match status" value="1"/>
</dbReference>
<comment type="caution">
    <text evidence="3">The sequence shown here is derived from an EMBL/GenBank/DDBJ whole genome shotgun (WGS) entry which is preliminary data.</text>
</comment>
<gene>
    <name evidence="3" type="ORF">DXX94_03010</name>
</gene>
<dbReference type="CDD" id="cd00207">
    <property type="entry name" value="fer2"/>
    <property type="match status" value="1"/>
</dbReference>